<proteinExistence type="predicted"/>
<dbReference type="SUPFAM" id="SSF54534">
    <property type="entry name" value="FKBP-like"/>
    <property type="match status" value="1"/>
</dbReference>
<protein>
    <submittedName>
        <fullName evidence="1">3-oxoacyl-ACP synthase</fullName>
    </submittedName>
</protein>
<keyword evidence="2" id="KW-1185">Reference proteome</keyword>
<gene>
    <name evidence="1" type="ORF">EW142_13460</name>
</gene>
<dbReference type="GO" id="GO:0003677">
    <property type="term" value="F:DNA binding"/>
    <property type="evidence" value="ECO:0007669"/>
    <property type="project" value="InterPro"/>
</dbReference>
<dbReference type="GO" id="GO:0032784">
    <property type="term" value="P:regulation of DNA-templated transcription elongation"/>
    <property type="evidence" value="ECO:0007669"/>
    <property type="project" value="InterPro"/>
</dbReference>
<dbReference type="RefSeq" id="WP_130614674.1">
    <property type="nucleotide sequence ID" value="NZ_SGIU01000002.1"/>
</dbReference>
<evidence type="ECO:0000313" key="2">
    <source>
        <dbReference type="Proteomes" id="UP000291981"/>
    </source>
</evidence>
<dbReference type="AlphaFoldDB" id="A0A4Q8QHM2"/>
<reference evidence="1 2" key="1">
    <citation type="submission" date="2019-02" db="EMBL/GenBank/DDBJ databases">
        <title>Draft genome sequence of Muricauda sp. 176CP4-71.</title>
        <authorList>
            <person name="Park J.-S."/>
        </authorList>
    </citation>
    <scope>NUCLEOTIDE SEQUENCE [LARGE SCALE GENOMIC DNA]</scope>
    <source>
        <strain evidence="1 2">176CP4-71</strain>
    </source>
</reference>
<accession>A0A4Q8QHM2</accession>
<dbReference type="InterPro" id="IPR036953">
    <property type="entry name" value="GreA/GreB_C_sf"/>
</dbReference>
<dbReference type="EMBL" id="SGIU01000002">
    <property type="protein sequence ID" value="TAI47666.1"/>
    <property type="molecule type" value="Genomic_DNA"/>
</dbReference>
<organism evidence="1 2">
    <name type="scientific">Flagellimonas allohymeniacidonis</name>
    <dbReference type="NCBI Taxonomy" id="2517819"/>
    <lineage>
        <taxon>Bacteria</taxon>
        <taxon>Pseudomonadati</taxon>
        <taxon>Bacteroidota</taxon>
        <taxon>Flavobacteriia</taxon>
        <taxon>Flavobacteriales</taxon>
        <taxon>Flavobacteriaceae</taxon>
        <taxon>Flagellimonas</taxon>
    </lineage>
</organism>
<dbReference type="Proteomes" id="UP000291981">
    <property type="component" value="Unassembled WGS sequence"/>
</dbReference>
<name>A0A4Q8QHM2_9FLAO</name>
<dbReference type="OrthoDB" id="667380at2"/>
<evidence type="ECO:0000313" key="1">
    <source>
        <dbReference type="EMBL" id="TAI47666.1"/>
    </source>
</evidence>
<comment type="caution">
    <text evidence="1">The sequence shown here is derived from an EMBL/GenBank/DDBJ whole genome shotgun (WGS) entry which is preliminary data.</text>
</comment>
<dbReference type="Gene3D" id="3.10.50.30">
    <property type="entry name" value="Transcription elongation factor, GreA/GreB, C-terminal domain"/>
    <property type="match status" value="1"/>
</dbReference>
<sequence>MSLKENLMKHCWDFVTKKEQDLIQISQALQESLNAETKSSAGDKHETGRAMVQLEQEKLGKQLFELNQMKQILQKVGLAETKDKIRLGSWVKTNYNQFFIAISAGFLNSSEGKVFCISAASPIGQLLLGKQKGETFNLNGKQIKILEVN</sequence>